<dbReference type="EMBL" id="CAJNNV010029190">
    <property type="protein sequence ID" value="CAE8627450.1"/>
    <property type="molecule type" value="Genomic_DNA"/>
</dbReference>
<dbReference type="EC" id="2.1.1.60" evidence="3"/>
<dbReference type="SUPFAM" id="SSF53335">
    <property type="entry name" value="S-adenosyl-L-methionine-dependent methyltransferases"/>
    <property type="match status" value="1"/>
</dbReference>
<dbReference type="GO" id="GO:0032259">
    <property type="term" value="P:methylation"/>
    <property type="evidence" value="ECO:0007669"/>
    <property type="project" value="UniProtKB-KW"/>
</dbReference>
<feature type="region of interest" description="Disordered" evidence="9">
    <location>
        <begin position="1"/>
        <end position="26"/>
    </location>
</feature>
<comment type="caution">
    <text evidence="10">The sequence shown here is derived from an EMBL/GenBank/DDBJ whole genome shotgun (WGS) entry which is preliminary data.</text>
</comment>
<keyword evidence="5" id="KW-0963">Cytoplasm</keyword>
<evidence type="ECO:0000256" key="7">
    <source>
        <dbReference type="ARBA" id="ARBA00022679"/>
    </source>
</evidence>
<keyword evidence="6" id="KW-0489">Methyltransferase</keyword>
<dbReference type="GO" id="GO:0018025">
    <property type="term" value="F:calmodulin-lysine N-methyltransferase activity"/>
    <property type="evidence" value="ECO:0007669"/>
    <property type="project" value="UniProtKB-EC"/>
</dbReference>
<dbReference type="OrthoDB" id="1723750at2759"/>
<keyword evidence="11" id="KW-1185">Reference proteome</keyword>
<dbReference type="Proteomes" id="UP000654075">
    <property type="component" value="Unassembled WGS sequence"/>
</dbReference>
<evidence type="ECO:0000256" key="9">
    <source>
        <dbReference type="SAM" id="MobiDB-lite"/>
    </source>
</evidence>
<dbReference type="Pfam" id="PF10294">
    <property type="entry name" value="Methyltransf_16"/>
    <property type="match status" value="1"/>
</dbReference>
<dbReference type="InterPro" id="IPR029063">
    <property type="entry name" value="SAM-dependent_MTases_sf"/>
</dbReference>
<protein>
    <recommendedName>
        <fullName evidence="4">Calmodulin-lysine N-methyltransferase</fullName>
        <ecNumber evidence="3">2.1.1.60</ecNumber>
    </recommendedName>
</protein>
<dbReference type="GO" id="GO:0005634">
    <property type="term" value="C:nucleus"/>
    <property type="evidence" value="ECO:0007669"/>
    <property type="project" value="UniProtKB-SubCell"/>
</dbReference>
<evidence type="ECO:0000256" key="8">
    <source>
        <dbReference type="ARBA" id="ARBA00023242"/>
    </source>
</evidence>
<keyword evidence="8" id="KW-0539">Nucleus</keyword>
<dbReference type="CDD" id="cd02440">
    <property type="entry name" value="AdoMet_MTases"/>
    <property type="match status" value="1"/>
</dbReference>
<dbReference type="InterPro" id="IPR019410">
    <property type="entry name" value="Methyltransf_16"/>
</dbReference>
<sequence length="292" mass="31005">MLLAVEPASATPSSTNQPPFPPEPNSATLSVELAGLTLRVNLPEVNYGSSDTGLRLWVGGLLLSSFLAERGSEFLGGRSVLELGCGVAPLPIAVAASRGAGECQATDYSESIVGFAEANLALNGIDRVVSAVLDWDKVVSAAASGAVVRKWDVVLFADTVYTEEMGTLLAECIDAVLAPEGQVLGALPPLRVGTAEFVLMMRKHGFAAEELECSQVLKDAIDDSSILESDSLKGEALLDVIHGRPVAQCVMVRWRRGPVEKDDSQKIWSYLAGIMAQADLSIKMSEGFEVWE</sequence>
<dbReference type="Gene3D" id="3.40.50.150">
    <property type="entry name" value="Vaccinia Virus protein VP39"/>
    <property type="match status" value="1"/>
</dbReference>
<dbReference type="AlphaFoldDB" id="A0A813GMG3"/>
<accession>A0A813GMG3</accession>
<dbReference type="InterPro" id="IPR025800">
    <property type="entry name" value="CaM-Lys-N-MeTrfase"/>
</dbReference>
<evidence type="ECO:0000256" key="1">
    <source>
        <dbReference type="ARBA" id="ARBA00004123"/>
    </source>
</evidence>
<comment type="subcellular location">
    <subcellularLocation>
        <location evidence="2">Cytoplasm</location>
    </subcellularLocation>
    <subcellularLocation>
        <location evidence="1">Nucleus</location>
    </subcellularLocation>
</comment>
<dbReference type="GO" id="GO:0005737">
    <property type="term" value="C:cytoplasm"/>
    <property type="evidence" value="ECO:0007669"/>
    <property type="project" value="UniProtKB-SubCell"/>
</dbReference>
<proteinExistence type="predicted"/>
<name>A0A813GMG3_POLGL</name>
<evidence type="ECO:0000256" key="5">
    <source>
        <dbReference type="ARBA" id="ARBA00022490"/>
    </source>
</evidence>
<reference evidence="10" key="1">
    <citation type="submission" date="2021-02" db="EMBL/GenBank/DDBJ databases">
        <authorList>
            <person name="Dougan E. K."/>
            <person name="Rhodes N."/>
            <person name="Thang M."/>
            <person name="Chan C."/>
        </authorList>
    </citation>
    <scope>NUCLEOTIDE SEQUENCE</scope>
</reference>
<organism evidence="10 11">
    <name type="scientific">Polarella glacialis</name>
    <name type="common">Dinoflagellate</name>
    <dbReference type="NCBI Taxonomy" id="89957"/>
    <lineage>
        <taxon>Eukaryota</taxon>
        <taxon>Sar</taxon>
        <taxon>Alveolata</taxon>
        <taxon>Dinophyceae</taxon>
        <taxon>Suessiales</taxon>
        <taxon>Suessiaceae</taxon>
        <taxon>Polarella</taxon>
    </lineage>
</organism>
<evidence type="ECO:0000313" key="11">
    <source>
        <dbReference type="Proteomes" id="UP000654075"/>
    </source>
</evidence>
<evidence type="ECO:0000256" key="4">
    <source>
        <dbReference type="ARBA" id="ARBA00020594"/>
    </source>
</evidence>
<evidence type="ECO:0000313" key="10">
    <source>
        <dbReference type="EMBL" id="CAE8627450.1"/>
    </source>
</evidence>
<evidence type="ECO:0000256" key="6">
    <source>
        <dbReference type="ARBA" id="ARBA00022603"/>
    </source>
</evidence>
<keyword evidence="7" id="KW-0808">Transferase</keyword>
<dbReference type="PANTHER" id="PTHR13539">
    <property type="entry name" value="CALMODULIN-LYSINE N-METHYLTRANSFERASE"/>
    <property type="match status" value="1"/>
</dbReference>
<evidence type="ECO:0000256" key="3">
    <source>
        <dbReference type="ARBA" id="ARBA00011914"/>
    </source>
</evidence>
<gene>
    <name evidence="10" type="ORF">PGLA1383_LOCUS44217</name>
</gene>
<evidence type="ECO:0000256" key="2">
    <source>
        <dbReference type="ARBA" id="ARBA00004496"/>
    </source>
</evidence>
<dbReference type="PANTHER" id="PTHR13539:SF3">
    <property type="entry name" value="CALMODULIN-LYSINE N-METHYLTRANSFERASE"/>
    <property type="match status" value="1"/>
</dbReference>